<dbReference type="NCBIfam" id="TIGR01971">
    <property type="entry name" value="NuoI"/>
    <property type="match status" value="1"/>
</dbReference>
<dbReference type="EC" id="7.1.1.-" evidence="6"/>
<dbReference type="PANTHER" id="PTHR10849">
    <property type="entry name" value="NADH DEHYDROGENASE UBIQUINONE IRON-SULFUR PROTEIN 8, MITOCHONDRIAL"/>
    <property type="match status" value="1"/>
</dbReference>
<evidence type="ECO:0000256" key="5">
    <source>
        <dbReference type="ARBA" id="ARBA00023014"/>
    </source>
</evidence>
<dbReference type="GO" id="GO:0005886">
    <property type="term" value="C:plasma membrane"/>
    <property type="evidence" value="ECO:0007669"/>
    <property type="project" value="UniProtKB-SubCell"/>
</dbReference>
<protein>
    <recommendedName>
        <fullName evidence="6">NADH-quinone oxidoreductase subunit I</fullName>
        <ecNumber evidence="6">7.1.1.-</ecNumber>
    </recommendedName>
    <alternativeName>
        <fullName evidence="6">NADH dehydrogenase I subunit I</fullName>
    </alternativeName>
    <alternativeName>
        <fullName evidence="6">NDH-1 subunit I</fullName>
    </alternativeName>
</protein>
<keyword evidence="2 6" id="KW-0479">Metal-binding</keyword>
<evidence type="ECO:0000256" key="1">
    <source>
        <dbReference type="ARBA" id="ARBA00022485"/>
    </source>
</evidence>
<feature type="binding site" evidence="6">
    <location>
        <position position="101"/>
    </location>
    <ligand>
        <name>[4Fe-4S] cluster</name>
        <dbReference type="ChEBI" id="CHEBI:49883"/>
        <label>1</label>
    </ligand>
</feature>
<comment type="function">
    <text evidence="6">NDH-1 shuttles electrons from NADH, via FMN and iron-sulfur (Fe-S) centers, to quinones in the respiratory chain. The immediate electron acceptor for the enzyme in this species is believed to be ubiquinone. Couples the redox reaction to proton translocation (for every two electrons transferred, four hydrogen ions are translocated across the cytoplasmic membrane), and thus conserves the redox energy in a proton gradient.</text>
</comment>
<comment type="subcellular location">
    <subcellularLocation>
        <location evidence="6">Cell membrane</location>
        <topology evidence="6">Peripheral membrane protein</topology>
    </subcellularLocation>
</comment>
<dbReference type="Gene3D" id="3.30.70.3270">
    <property type="match status" value="1"/>
</dbReference>
<evidence type="ECO:0000256" key="3">
    <source>
        <dbReference type="ARBA" id="ARBA00022737"/>
    </source>
</evidence>
<keyword evidence="1 6" id="KW-0004">4Fe-4S</keyword>
<dbReference type="NCBIfam" id="NF004538">
    <property type="entry name" value="PRK05888.1-4"/>
    <property type="match status" value="1"/>
</dbReference>
<proteinExistence type="inferred from homology"/>
<comment type="catalytic activity">
    <reaction evidence="6">
        <text>a quinone + NADH + 5 H(+)(in) = a quinol + NAD(+) + 4 H(+)(out)</text>
        <dbReference type="Rhea" id="RHEA:57888"/>
        <dbReference type="ChEBI" id="CHEBI:15378"/>
        <dbReference type="ChEBI" id="CHEBI:24646"/>
        <dbReference type="ChEBI" id="CHEBI:57540"/>
        <dbReference type="ChEBI" id="CHEBI:57945"/>
        <dbReference type="ChEBI" id="CHEBI:132124"/>
    </reaction>
</comment>
<feature type="binding site" evidence="6">
    <location>
        <position position="58"/>
    </location>
    <ligand>
        <name>[4Fe-4S] cluster</name>
        <dbReference type="ChEBI" id="CHEBI:49883"/>
        <label>1</label>
    </ligand>
</feature>
<feature type="domain" description="4Fe-4S ferredoxin-type" evidence="7">
    <location>
        <begin position="82"/>
        <end position="111"/>
    </location>
</feature>
<feature type="binding site" evidence="6">
    <location>
        <position position="97"/>
    </location>
    <ligand>
        <name>[4Fe-4S] cluster</name>
        <dbReference type="ChEBI" id="CHEBI:49883"/>
        <label>2</label>
    </ligand>
</feature>
<dbReference type="EMBL" id="DQZW01000226">
    <property type="protein sequence ID" value="HDL90200.1"/>
    <property type="molecule type" value="Genomic_DNA"/>
</dbReference>
<dbReference type="Proteomes" id="UP000886355">
    <property type="component" value="Unassembled WGS sequence"/>
</dbReference>
<keyword evidence="6" id="KW-0472">Membrane</keyword>
<dbReference type="GO" id="GO:0005506">
    <property type="term" value="F:iron ion binding"/>
    <property type="evidence" value="ECO:0007669"/>
    <property type="project" value="UniProtKB-UniRule"/>
</dbReference>
<gene>
    <name evidence="6 8" type="primary">nuoI</name>
    <name evidence="8" type="ORF">ENG14_04790</name>
</gene>
<keyword evidence="4 6" id="KW-0408">Iron</keyword>
<dbReference type="AlphaFoldDB" id="A0A7C1B0V2"/>
<accession>A0A7C1B0V2</accession>
<feature type="binding site" evidence="6">
    <location>
        <position position="52"/>
    </location>
    <ligand>
        <name>[4Fe-4S] cluster</name>
        <dbReference type="ChEBI" id="CHEBI:49883"/>
        <label>1</label>
    </ligand>
</feature>
<feature type="binding site" evidence="6">
    <location>
        <position position="94"/>
    </location>
    <ligand>
        <name>[4Fe-4S] cluster</name>
        <dbReference type="ChEBI" id="CHEBI:49883"/>
        <label>2</label>
    </ligand>
</feature>
<feature type="binding site" evidence="6">
    <location>
        <position position="91"/>
    </location>
    <ligand>
        <name>[4Fe-4S] cluster</name>
        <dbReference type="ChEBI" id="CHEBI:49883"/>
        <label>2</label>
    </ligand>
</feature>
<evidence type="ECO:0000256" key="2">
    <source>
        <dbReference type="ARBA" id="ARBA00022723"/>
    </source>
</evidence>
<evidence type="ECO:0000259" key="7">
    <source>
        <dbReference type="PROSITE" id="PS51379"/>
    </source>
</evidence>
<reference evidence="8" key="1">
    <citation type="journal article" date="2020" name="mSystems">
        <title>Genome- and Community-Level Interaction Insights into Carbon Utilization and Element Cycling Functions of Hydrothermarchaeota in Hydrothermal Sediment.</title>
        <authorList>
            <person name="Zhou Z."/>
            <person name="Liu Y."/>
            <person name="Xu W."/>
            <person name="Pan J."/>
            <person name="Luo Z.H."/>
            <person name="Li M."/>
        </authorList>
    </citation>
    <scope>NUCLEOTIDE SEQUENCE [LARGE SCALE GENOMIC DNA]</scope>
    <source>
        <strain evidence="8">HyVt-19</strain>
    </source>
</reference>
<sequence length="137" mass="15863">MVGPLIKGLMVTLKYFFTRPITVQYPKKKVGSFERYRGLQAIRRNKDGTIRCVACGLCEAVCPSKAITIEIGEDEQGRRYPISYILDGYRCIYCGFCEDVCPVDAIYLTREYENVRYKREELLLDKDILMQRGEVVK</sequence>
<evidence type="ECO:0000256" key="4">
    <source>
        <dbReference type="ARBA" id="ARBA00023004"/>
    </source>
</evidence>
<dbReference type="HAMAP" id="MF_01351">
    <property type="entry name" value="NDH1_NuoI"/>
    <property type="match status" value="1"/>
</dbReference>
<comment type="subunit">
    <text evidence="6">NDH-1 is composed of 14 different subunits. Subunits NuoA, H, J, K, L, M, N constitute the membrane sector of the complex.</text>
</comment>
<keyword evidence="3" id="KW-0677">Repeat</keyword>
<keyword evidence="5 6" id="KW-0411">Iron-sulfur</keyword>
<comment type="cofactor">
    <cofactor evidence="6">
        <name>[4Fe-4S] cluster</name>
        <dbReference type="ChEBI" id="CHEBI:49883"/>
    </cofactor>
    <text evidence="6">Binds 2 [4Fe-4S] clusters per subunit.</text>
</comment>
<feature type="binding site" evidence="6">
    <location>
        <position position="55"/>
    </location>
    <ligand>
        <name>[4Fe-4S] cluster</name>
        <dbReference type="ChEBI" id="CHEBI:49883"/>
        <label>1</label>
    </ligand>
</feature>
<organism evidence="8">
    <name type="scientific">Thermodesulforhabdus norvegica</name>
    <dbReference type="NCBI Taxonomy" id="39841"/>
    <lineage>
        <taxon>Bacteria</taxon>
        <taxon>Pseudomonadati</taxon>
        <taxon>Thermodesulfobacteriota</taxon>
        <taxon>Syntrophobacteria</taxon>
        <taxon>Syntrophobacterales</taxon>
        <taxon>Thermodesulforhabdaceae</taxon>
        <taxon>Thermodesulforhabdus</taxon>
    </lineage>
</organism>
<dbReference type="InterPro" id="IPR010226">
    <property type="entry name" value="NADH_quinone_OxRdtase_chainI"/>
</dbReference>
<feature type="binding site" evidence="6">
    <location>
        <position position="62"/>
    </location>
    <ligand>
        <name>[4Fe-4S] cluster</name>
        <dbReference type="ChEBI" id="CHEBI:49883"/>
        <label>2</label>
    </ligand>
</feature>
<dbReference type="InterPro" id="IPR017900">
    <property type="entry name" value="4Fe4S_Fe_S_CS"/>
</dbReference>
<feature type="domain" description="4Fe-4S ferredoxin-type" evidence="7">
    <location>
        <begin position="40"/>
        <end position="72"/>
    </location>
</feature>
<dbReference type="GO" id="GO:0050136">
    <property type="term" value="F:NADH dehydrogenase (quinone) (non-electrogenic) activity"/>
    <property type="evidence" value="ECO:0007669"/>
    <property type="project" value="UniProtKB-UniRule"/>
</dbReference>
<name>A0A7C1B0V2_9BACT</name>
<evidence type="ECO:0000313" key="8">
    <source>
        <dbReference type="EMBL" id="HDL90200.1"/>
    </source>
</evidence>
<evidence type="ECO:0000256" key="6">
    <source>
        <dbReference type="HAMAP-Rule" id="MF_01351"/>
    </source>
</evidence>
<comment type="similarity">
    <text evidence="6">Belongs to the complex I 23 kDa subunit family.</text>
</comment>
<dbReference type="GO" id="GO:0051539">
    <property type="term" value="F:4 iron, 4 sulfur cluster binding"/>
    <property type="evidence" value="ECO:0007669"/>
    <property type="project" value="UniProtKB-KW"/>
</dbReference>
<keyword evidence="6" id="KW-1003">Cell membrane</keyword>
<dbReference type="InterPro" id="IPR017896">
    <property type="entry name" value="4Fe4S_Fe-S-bd"/>
</dbReference>
<dbReference type="Pfam" id="PF12838">
    <property type="entry name" value="Fer4_7"/>
    <property type="match status" value="1"/>
</dbReference>
<keyword evidence="6" id="KW-0830">Ubiquinone</keyword>
<dbReference type="SUPFAM" id="SSF46548">
    <property type="entry name" value="alpha-helical ferredoxin"/>
    <property type="match status" value="1"/>
</dbReference>
<keyword evidence="6" id="KW-0874">Quinone</keyword>
<dbReference type="PROSITE" id="PS00198">
    <property type="entry name" value="4FE4S_FER_1"/>
    <property type="match status" value="2"/>
</dbReference>
<comment type="caution">
    <text evidence="8">The sequence shown here is derived from an EMBL/GenBank/DDBJ whole genome shotgun (WGS) entry which is preliminary data.</text>
</comment>
<dbReference type="PROSITE" id="PS51379">
    <property type="entry name" value="4FE4S_FER_2"/>
    <property type="match status" value="2"/>
</dbReference>
<keyword evidence="8" id="KW-0560">Oxidoreductase</keyword>
<dbReference type="GO" id="GO:0048038">
    <property type="term" value="F:quinone binding"/>
    <property type="evidence" value="ECO:0007669"/>
    <property type="project" value="UniProtKB-KW"/>
</dbReference>
<keyword evidence="6" id="KW-1278">Translocase</keyword>
<keyword evidence="6" id="KW-0520">NAD</keyword>